<evidence type="ECO:0000259" key="4">
    <source>
        <dbReference type="PROSITE" id="PS50222"/>
    </source>
</evidence>
<keyword evidence="3" id="KW-0106">Calcium</keyword>
<dbReference type="PANTHER" id="PTHR23055:SF60">
    <property type="entry name" value="CALAXIN"/>
    <property type="match status" value="1"/>
</dbReference>
<name>A0A8T0FUA0_ARGBR</name>
<organism evidence="5 6">
    <name type="scientific">Argiope bruennichi</name>
    <name type="common">Wasp spider</name>
    <name type="synonym">Aranea bruennichi</name>
    <dbReference type="NCBI Taxonomy" id="94029"/>
    <lineage>
        <taxon>Eukaryota</taxon>
        <taxon>Metazoa</taxon>
        <taxon>Ecdysozoa</taxon>
        <taxon>Arthropoda</taxon>
        <taxon>Chelicerata</taxon>
        <taxon>Arachnida</taxon>
        <taxon>Araneae</taxon>
        <taxon>Araneomorphae</taxon>
        <taxon>Entelegynae</taxon>
        <taxon>Araneoidea</taxon>
        <taxon>Araneidae</taxon>
        <taxon>Argiope</taxon>
    </lineage>
</organism>
<feature type="domain" description="EF-hand" evidence="4">
    <location>
        <begin position="67"/>
        <end position="102"/>
    </location>
</feature>
<accession>A0A8T0FUA0</accession>
<feature type="domain" description="EF-hand" evidence="4">
    <location>
        <begin position="112"/>
        <end position="147"/>
    </location>
</feature>
<dbReference type="InterPro" id="IPR002048">
    <property type="entry name" value="EF_hand_dom"/>
</dbReference>
<dbReference type="InterPro" id="IPR018247">
    <property type="entry name" value="EF_Hand_1_Ca_BS"/>
</dbReference>
<dbReference type="PROSITE" id="PS50222">
    <property type="entry name" value="EF_HAND_2"/>
    <property type="match status" value="3"/>
</dbReference>
<dbReference type="SMART" id="SM00054">
    <property type="entry name" value="EFh"/>
    <property type="match status" value="3"/>
</dbReference>
<dbReference type="InterPro" id="IPR028846">
    <property type="entry name" value="Recoverin"/>
</dbReference>
<dbReference type="GO" id="GO:0005509">
    <property type="term" value="F:calcium ion binding"/>
    <property type="evidence" value="ECO:0007669"/>
    <property type="project" value="InterPro"/>
</dbReference>
<dbReference type="SUPFAM" id="SSF47473">
    <property type="entry name" value="EF-hand"/>
    <property type="match status" value="1"/>
</dbReference>
<dbReference type="InterPro" id="IPR011992">
    <property type="entry name" value="EF-hand-dom_pair"/>
</dbReference>
<keyword evidence="1" id="KW-0479">Metal-binding</keyword>
<protein>
    <submittedName>
        <fullName evidence="5">EF-hand calcium-binding domain-containing</fullName>
    </submittedName>
</protein>
<comment type="caution">
    <text evidence="5">The sequence shown here is derived from an EMBL/GenBank/DDBJ whole genome shotgun (WGS) entry which is preliminary data.</text>
</comment>
<keyword evidence="6" id="KW-1185">Reference proteome</keyword>
<evidence type="ECO:0000313" key="5">
    <source>
        <dbReference type="EMBL" id="KAF8792323.1"/>
    </source>
</evidence>
<dbReference type="PANTHER" id="PTHR23055">
    <property type="entry name" value="CALCIUM BINDING PROTEINS"/>
    <property type="match status" value="1"/>
</dbReference>
<dbReference type="PROSITE" id="PS00018">
    <property type="entry name" value="EF_HAND_1"/>
    <property type="match status" value="2"/>
</dbReference>
<evidence type="ECO:0000256" key="3">
    <source>
        <dbReference type="ARBA" id="ARBA00022837"/>
    </source>
</evidence>
<evidence type="ECO:0000313" key="6">
    <source>
        <dbReference type="Proteomes" id="UP000807504"/>
    </source>
</evidence>
<dbReference type="AlphaFoldDB" id="A0A8T0FUA0"/>
<dbReference type="Gene3D" id="1.10.238.10">
    <property type="entry name" value="EF-hand"/>
    <property type="match status" value="1"/>
</dbReference>
<dbReference type="PRINTS" id="PR00450">
    <property type="entry name" value="RECOVERIN"/>
</dbReference>
<reference evidence="5" key="2">
    <citation type="submission" date="2020-06" db="EMBL/GenBank/DDBJ databases">
        <authorList>
            <person name="Sheffer M."/>
        </authorList>
    </citation>
    <scope>NUCLEOTIDE SEQUENCE</scope>
</reference>
<evidence type="ECO:0000256" key="1">
    <source>
        <dbReference type="ARBA" id="ARBA00022723"/>
    </source>
</evidence>
<proteinExistence type="predicted"/>
<dbReference type="Proteomes" id="UP000807504">
    <property type="component" value="Unassembled WGS sequence"/>
</dbReference>
<evidence type="ECO:0000256" key="2">
    <source>
        <dbReference type="ARBA" id="ARBA00022737"/>
    </source>
</evidence>
<feature type="domain" description="EF-hand" evidence="4">
    <location>
        <begin position="31"/>
        <end position="66"/>
    </location>
</feature>
<dbReference type="EMBL" id="JABXBU010000003">
    <property type="protein sequence ID" value="KAF8792323.1"/>
    <property type="molecule type" value="Genomic_DNA"/>
</dbReference>
<dbReference type="Pfam" id="PF13499">
    <property type="entry name" value="EF-hand_7"/>
    <property type="match status" value="1"/>
</dbReference>
<gene>
    <name evidence="5" type="ORF">HNY73_003934</name>
</gene>
<reference evidence="5" key="1">
    <citation type="journal article" date="2020" name="bioRxiv">
        <title>Chromosome-level reference genome of the European wasp spider Argiope bruennichi: a resource for studies on range expansion and evolutionary adaptation.</title>
        <authorList>
            <person name="Sheffer M.M."/>
            <person name="Hoppe A."/>
            <person name="Krehenwinkel H."/>
            <person name="Uhl G."/>
            <person name="Kuss A.W."/>
            <person name="Jensen L."/>
            <person name="Jensen C."/>
            <person name="Gillespie R.G."/>
            <person name="Hoff K.J."/>
            <person name="Prost S."/>
        </authorList>
    </citation>
    <scope>NUCLEOTIDE SEQUENCE</scope>
</reference>
<sequence>MSIYKKYLKDDSWYMDQPVFSEILHNSFGLTDDFFMRRIFFASDLDKDRRISMEEFIRVVAIMLRGTMEEKIKLCFTCYDINDNMELTREDVTTLLIEAVSEPPTRDSSADALRDLVELIFSKLDEDGDGIITYEEFVKISLKDWTVMEMFGQCLPDHRHRAAFLVLLESDQEIKGSPESNISGHCA</sequence>
<keyword evidence="2" id="KW-0677">Repeat</keyword>